<keyword evidence="6 7" id="KW-0206">Cytoskeleton</keyword>
<feature type="repeat" description="WD" evidence="8">
    <location>
        <begin position="52"/>
        <end position="83"/>
    </location>
</feature>
<comment type="similarity">
    <text evidence="1 7">Belongs to the WD repeat ARPC1 family.</text>
</comment>
<feature type="domain" description="Anaphase-promoting complex subunit 4-like WD40" evidence="9">
    <location>
        <begin position="114"/>
        <end position="185"/>
    </location>
</feature>
<evidence type="ECO:0000259" key="9">
    <source>
        <dbReference type="Pfam" id="PF12894"/>
    </source>
</evidence>
<comment type="caution">
    <text evidence="10">The sequence shown here is derived from an EMBL/GenBank/DDBJ whole genome shotgun (WGS) entry which is preliminary data.</text>
</comment>
<comment type="function">
    <text evidence="7">Functions as component of the Arp2/3 complex which is involved in regulation of actin polymerization and together with an activating nucleation-promoting factor (NPF) mediates the formation of branched actin networks.</text>
</comment>
<dbReference type="SMART" id="SM00320">
    <property type="entry name" value="WD40"/>
    <property type="match status" value="5"/>
</dbReference>
<evidence type="ECO:0000256" key="4">
    <source>
        <dbReference type="ARBA" id="ARBA00022737"/>
    </source>
</evidence>
<keyword evidence="4" id="KW-0677">Repeat</keyword>
<dbReference type="PANTHER" id="PTHR10709">
    <property type="entry name" value="ACTIN-RELATED PROTEIN 2/3 COMPLEX SUBUNIT 1"/>
    <property type="match status" value="1"/>
</dbReference>
<dbReference type="InterPro" id="IPR017383">
    <property type="entry name" value="ARPC1"/>
</dbReference>
<dbReference type="GO" id="GO:0051015">
    <property type="term" value="F:actin filament binding"/>
    <property type="evidence" value="ECO:0007669"/>
    <property type="project" value="TreeGrafter"/>
</dbReference>
<dbReference type="InterPro" id="IPR015943">
    <property type="entry name" value="WD40/YVTN_repeat-like_dom_sf"/>
</dbReference>
<evidence type="ECO:0000256" key="8">
    <source>
        <dbReference type="PROSITE-ProRule" id="PRU00221"/>
    </source>
</evidence>
<dbReference type="GO" id="GO:0030479">
    <property type="term" value="C:actin cortical patch"/>
    <property type="evidence" value="ECO:0007669"/>
    <property type="project" value="UniProtKB-SubCell"/>
</dbReference>
<evidence type="ECO:0000313" key="11">
    <source>
        <dbReference type="Proteomes" id="UP000886523"/>
    </source>
</evidence>
<dbReference type="PANTHER" id="PTHR10709:SF2">
    <property type="entry name" value="ACTIN-RELATED PROTEIN 2_3 COMPLEX SUBUNIT"/>
    <property type="match status" value="1"/>
</dbReference>
<dbReference type="Proteomes" id="UP000886523">
    <property type="component" value="Unassembled WGS sequence"/>
</dbReference>
<evidence type="ECO:0000256" key="3">
    <source>
        <dbReference type="ARBA" id="ARBA00022574"/>
    </source>
</evidence>
<evidence type="ECO:0000256" key="2">
    <source>
        <dbReference type="ARBA" id="ARBA00022490"/>
    </source>
</evidence>
<reference evidence="10" key="1">
    <citation type="journal article" date="2020" name="Nat. Commun.">
        <title>Large-scale genome sequencing of mycorrhizal fungi provides insights into the early evolution of symbiotic traits.</title>
        <authorList>
            <person name="Miyauchi S."/>
            <person name="Kiss E."/>
            <person name="Kuo A."/>
            <person name="Drula E."/>
            <person name="Kohler A."/>
            <person name="Sanchez-Garcia M."/>
            <person name="Morin E."/>
            <person name="Andreopoulos B."/>
            <person name="Barry K.W."/>
            <person name="Bonito G."/>
            <person name="Buee M."/>
            <person name="Carver A."/>
            <person name="Chen C."/>
            <person name="Cichocki N."/>
            <person name="Clum A."/>
            <person name="Culley D."/>
            <person name="Crous P.W."/>
            <person name="Fauchery L."/>
            <person name="Girlanda M."/>
            <person name="Hayes R.D."/>
            <person name="Keri Z."/>
            <person name="LaButti K."/>
            <person name="Lipzen A."/>
            <person name="Lombard V."/>
            <person name="Magnuson J."/>
            <person name="Maillard F."/>
            <person name="Murat C."/>
            <person name="Nolan M."/>
            <person name="Ohm R.A."/>
            <person name="Pangilinan J."/>
            <person name="Pereira M.F."/>
            <person name="Perotto S."/>
            <person name="Peter M."/>
            <person name="Pfister S."/>
            <person name="Riley R."/>
            <person name="Sitrit Y."/>
            <person name="Stielow J.B."/>
            <person name="Szollosi G."/>
            <person name="Zifcakova L."/>
            <person name="Stursova M."/>
            <person name="Spatafora J.W."/>
            <person name="Tedersoo L."/>
            <person name="Vaario L.M."/>
            <person name="Yamada A."/>
            <person name="Yan M."/>
            <person name="Wang P."/>
            <person name="Xu J."/>
            <person name="Bruns T."/>
            <person name="Baldrian P."/>
            <person name="Vilgalys R."/>
            <person name="Dunand C."/>
            <person name="Henrissat B."/>
            <person name="Grigoriev I.V."/>
            <person name="Hibbett D."/>
            <person name="Nagy L.G."/>
            <person name="Martin F.M."/>
        </authorList>
    </citation>
    <scope>NUCLEOTIDE SEQUENCE</scope>
    <source>
        <strain evidence="10">UP504</strain>
    </source>
</reference>
<name>A0A9P6AL55_9AGAM</name>
<dbReference type="InterPro" id="IPR024977">
    <property type="entry name" value="Apc4-like_WD40_dom"/>
</dbReference>
<dbReference type="GO" id="GO:0034314">
    <property type="term" value="P:Arp2/3 complex-mediated actin nucleation"/>
    <property type="evidence" value="ECO:0007669"/>
    <property type="project" value="UniProtKB-UniRule"/>
</dbReference>
<dbReference type="Pfam" id="PF00400">
    <property type="entry name" value="WD40"/>
    <property type="match status" value="2"/>
</dbReference>
<dbReference type="EMBL" id="MU129073">
    <property type="protein sequence ID" value="KAF9507731.1"/>
    <property type="molecule type" value="Genomic_DNA"/>
</dbReference>
<evidence type="ECO:0000256" key="5">
    <source>
        <dbReference type="ARBA" id="ARBA00023203"/>
    </source>
</evidence>
<evidence type="ECO:0000256" key="6">
    <source>
        <dbReference type="ARBA" id="ARBA00023212"/>
    </source>
</evidence>
<dbReference type="InterPro" id="IPR036322">
    <property type="entry name" value="WD40_repeat_dom_sf"/>
</dbReference>
<comment type="subcellular location">
    <subcellularLocation>
        <location evidence="7">Cytoplasm</location>
        <location evidence="7">Cytoskeleton</location>
        <location evidence="7">Actin patch</location>
    </subcellularLocation>
</comment>
<sequence>MSAPPQVFQLAQVPLSCHSFNASNDRLVVSLSSNDAVIYESQDGEWKPQETLAEHDKTITSIDWGRLTNRIVTCSQDRNAYVWTEVPDPTSPRRLVWKPTLVLLRINRAATYVRWSPKEDKFAVASGDRAIAICSFDSENDWWVSKLLKKPIRSTVLSVDWHPNNVLLAAGSADNKARVLSAYIKDVDKRPTPTVWGDKLPFNTVCGEYGNPTGGWVHSVGFSPSGDVLAFASHDSSITYDIHVRTSSLPFVTLTWTSEEGLIAAGHDCQPTLFKGSAHNGWKIIASLDDASASGSVGRSSVGRLNNEAFNRFKNADSRGATAQSGGDLFTVHQNTITSVRPYTVGADGSVSRVSTSGVDGRLVIWQVSGGVPAVAALTGRIGGMHLR</sequence>
<dbReference type="GO" id="GO:0005885">
    <property type="term" value="C:Arp2/3 protein complex"/>
    <property type="evidence" value="ECO:0007669"/>
    <property type="project" value="UniProtKB-UniRule"/>
</dbReference>
<evidence type="ECO:0000256" key="1">
    <source>
        <dbReference type="ARBA" id="ARBA00006260"/>
    </source>
</evidence>
<organism evidence="10 11">
    <name type="scientific">Hydnum rufescens UP504</name>
    <dbReference type="NCBI Taxonomy" id="1448309"/>
    <lineage>
        <taxon>Eukaryota</taxon>
        <taxon>Fungi</taxon>
        <taxon>Dikarya</taxon>
        <taxon>Basidiomycota</taxon>
        <taxon>Agaricomycotina</taxon>
        <taxon>Agaricomycetes</taxon>
        <taxon>Cantharellales</taxon>
        <taxon>Hydnaceae</taxon>
        <taxon>Hydnum</taxon>
    </lineage>
</organism>
<dbReference type="PROSITE" id="PS50082">
    <property type="entry name" value="WD_REPEATS_2"/>
    <property type="match status" value="1"/>
</dbReference>
<keyword evidence="5 7" id="KW-0009">Actin-binding</keyword>
<dbReference type="AlphaFoldDB" id="A0A9P6AL55"/>
<protein>
    <recommendedName>
        <fullName evidence="7">Actin-related protein 2/3 complex subunit</fullName>
    </recommendedName>
</protein>
<keyword evidence="11" id="KW-1185">Reference proteome</keyword>
<evidence type="ECO:0000313" key="10">
    <source>
        <dbReference type="EMBL" id="KAF9507731.1"/>
    </source>
</evidence>
<proteinExistence type="inferred from homology"/>
<gene>
    <name evidence="10" type="ORF">BS47DRAFT_1377844</name>
</gene>
<accession>A0A9P6AL55</accession>
<dbReference type="InterPro" id="IPR001680">
    <property type="entry name" value="WD40_rpt"/>
</dbReference>
<dbReference type="OrthoDB" id="406844at2759"/>
<evidence type="ECO:0000256" key="7">
    <source>
        <dbReference type="PIRNR" id="PIRNR038093"/>
    </source>
</evidence>
<dbReference type="SUPFAM" id="SSF50978">
    <property type="entry name" value="WD40 repeat-like"/>
    <property type="match status" value="1"/>
</dbReference>
<keyword evidence="3 8" id="KW-0853">WD repeat</keyword>
<keyword evidence="2 7" id="KW-0963">Cytoplasm</keyword>
<dbReference type="Gene3D" id="2.130.10.10">
    <property type="entry name" value="YVTN repeat-like/Quinoprotein amine dehydrogenase"/>
    <property type="match status" value="1"/>
</dbReference>
<dbReference type="PIRSF" id="PIRSF038093">
    <property type="entry name" value="ARP2/3_su1"/>
    <property type="match status" value="1"/>
</dbReference>
<dbReference type="Pfam" id="PF12894">
    <property type="entry name" value="ANAPC4_WD40"/>
    <property type="match status" value="1"/>
</dbReference>